<sequence>MTPALRERELAKHDGLIEVVVRGLRDRGVPDGLAVLAARTGWAACHHAVPRWLAEPSTGLDAHLLQAFEDLRTLSR</sequence>
<dbReference type="Gene3D" id="1.10.357.10">
    <property type="entry name" value="Tetracycline Repressor, domain 2"/>
    <property type="match status" value="1"/>
</dbReference>
<dbReference type="OrthoDB" id="4746440at2"/>
<proteinExistence type="predicted"/>
<name>A0A1G7SE36_9PSEU</name>
<evidence type="ECO:0000313" key="2">
    <source>
        <dbReference type="Proteomes" id="UP000199623"/>
    </source>
</evidence>
<evidence type="ECO:0000313" key="1">
    <source>
        <dbReference type="EMBL" id="SDG21152.1"/>
    </source>
</evidence>
<protein>
    <recommendedName>
        <fullName evidence="3">MftR C-terminal domain-containing protein</fullName>
    </recommendedName>
</protein>
<gene>
    <name evidence="1" type="ORF">SAMN05216553_106198</name>
</gene>
<dbReference type="RefSeq" id="WP_090049797.1">
    <property type="nucleotide sequence ID" value="NZ_FNCC01000006.1"/>
</dbReference>
<dbReference type="STRING" id="200378.SAMN05216553_106198"/>
<accession>A0A1G7SE36</accession>
<dbReference type="Proteomes" id="UP000199623">
    <property type="component" value="Unassembled WGS sequence"/>
</dbReference>
<dbReference type="AlphaFoldDB" id="A0A1G7SE36"/>
<organism evidence="1 2">
    <name type="scientific">Lentzea fradiae</name>
    <dbReference type="NCBI Taxonomy" id="200378"/>
    <lineage>
        <taxon>Bacteria</taxon>
        <taxon>Bacillati</taxon>
        <taxon>Actinomycetota</taxon>
        <taxon>Actinomycetes</taxon>
        <taxon>Pseudonocardiales</taxon>
        <taxon>Pseudonocardiaceae</taxon>
        <taxon>Lentzea</taxon>
    </lineage>
</organism>
<keyword evidence="2" id="KW-1185">Reference proteome</keyword>
<reference evidence="2" key="1">
    <citation type="submission" date="2016-10" db="EMBL/GenBank/DDBJ databases">
        <authorList>
            <person name="Varghese N."/>
            <person name="Submissions S."/>
        </authorList>
    </citation>
    <scope>NUCLEOTIDE SEQUENCE [LARGE SCALE GENOMIC DNA]</scope>
    <source>
        <strain evidence="2">CGMCC 4.3506</strain>
    </source>
</reference>
<evidence type="ECO:0008006" key="3">
    <source>
        <dbReference type="Google" id="ProtNLM"/>
    </source>
</evidence>
<dbReference type="EMBL" id="FNCC01000006">
    <property type="protein sequence ID" value="SDG21152.1"/>
    <property type="molecule type" value="Genomic_DNA"/>
</dbReference>